<dbReference type="Pfam" id="PF18506">
    <property type="entry name" value="RelB-like"/>
    <property type="match status" value="1"/>
</dbReference>
<accession>A0A0B0EHB9</accession>
<dbReference type="eggNOG" id="ENOG5033CC9">
    <property type="taxonomic scope" value="Bacteria"/>
</dbReference>
<dbReference type="AlphaFoldDB" id="A0A0B0EHB9"/>
<comment type="caution">
    <text evidence="1">The sequence shown here is derived from an EMBL/GenBank/DDBJ whole genome shotgun (WGS) entry which is preliminary data.</text>
</comment>
<organism evidence="1 2">
    <name type="scientific">Candidatus Scalindua brodae</name>
    <dbReference type="NCBI Taxonomy" id="237368"/>
    <lineage>
        <taxon>Bacteria</taxon>
        <taxon>Pseudomonadati</taxon>
        <taxon>Planctomycetota</taxon>
        <taxon>Candidatus Brocadiia</taxon>
        <taxon>Candidatus Brocadiales</taxon>
        <taxon>Candidatus Scalinduaceae</taxon>
        <taxon>Candidatus Scalindua</taxon>
    </lineage>
</organism>
<evidence type="ECO:0000313" key="1">
    <source>
        <dbReference type="EMBL" id="KHE92467.1"/>
    </source>
</evidence>
<name>A0A0B0EHB9_9BACT</name>
<protein>
    <recommendedName>
        <fullName evidence="3">Antitoxin</fullName>
    </recommendedName>
</protein>
<sequence length="60" mass="6858">MNTQFIVDEEGKKTSVILPVEDYEKLLEDIHDLSVIAERKNEPSISFVDLKNRLKADGLI</sequence>
<gene>
    <name evidence="1" type="ORF">SCABRO_01784</name>
</gene>
<dbReference type="EMBL" id="JRYO01000128">
    <property type="protein sequence ID" value="KHE92467.1"/>
    <property type="molecule type" value="Genomic_DNA"/>
</dbReference>
<proteinExistence type="predicted"/>
<dbReference type="Proteomes" id="UP000030652">
    <property type="component" value="Unassembled WGS sequence"/>
</dbReference>
<reference evidence="1 2" key="1">
    <citation type="submission" date="2014-10" db="EMBL/GenBank/DDBJ databases">
        <title>Draft genome of anammox bacterium scalindua brodae, obtained using differential coverage binning of sequence data from two enrichment reactors.</title>
        <authorList>
            <person name="Speth D.R."/>
            <person name="Russ L."/>
            <person name="Kartal B."/>
            <person name="Op den Camp H.J."/>
            <person name="Dutilh B.E."/>
            <person name="Jetten M.S."/>
        </authorList>
    </citation>
    <scope>NUCLEOTIDE SEQUENCE [LARGE SCALE GENOMIC DNA]</scope>
    <source>
        <strain evidence="1">RU1</strain>
    </source>
</reference>
<evidence type="ECO:0008006" key="3">
    <source>
        <dbReference type="Google" id="ProtNLM"/>
    </source>
</evidence>
<dbReference type="InterPro" id="IPR049537">
    <property type="entry name" value="RelB-like"/>
</dbReference>
<evidence type="ECO:0000313" key="2">
    <source>
        <dbReference type="Proteomes" id="UP000030652"/>
    </source>
</evidence>